<feature type="transmembrane region" description="Helical" evidence="9">
    <location>
        <begin position="204"/>
        <end position="221"/>
    </location>
</feature>
<feature type="domain" description="ABC transporter" evidence="10">
    <location>
        <begin position="483"/>
        <end position="718"/>
    </location>
</feature>
<sequence length="718" mass="77817">MSDVSGESLGASGRGGPLLACLVALAKAHGINASATTLLAGLPLQHEQLTPSLLPRAASRAGLSCQLLGRPLDRLNTALLPAILLLENNTACLLLSLDAESGTAQVVYPELTQSPVEESIESLEADYTGRVIYCRPKVKFSSRNADIHKTPQGHWFWAVIKEHRKLYRDVLFAAFMINLFALAMPLFVMNVYDRVVPNFAIETLWVLAAGVGLVLCADFAMKMVRAWFVDLAASRIDITLSANIMSRVLGMRMTEKPTSVGSFAAGLQAFESVRAFIGSSTIIAFVDLPFVIVFSLVIGLLTSWWLVVPIAIGVLFCLLYAASVQAKMHELSLSSMEASAYRNAVLVESLDGLESLKSLSAEGKMQHLWERATVYLSRTTTKMRILSGSVTSGALWAQQLVAVSIIIVGVYLITEGELTQGGLIAAYMLSSRIMAPVGQSAALMMQYHQAATALESVDMVMNKPIERPPEAQWISLPSIEGRVEFNKVSFRYPNDERDVLRDVSFVLQPGERVAILGRNGSGKTTIEKIIAGLYSPTSGSVLIDNIEQGQIDPAQLRHNIGYVPQDTHLFLGTLRDNITMGDPNASDERLMEAINISGLGEFINNHPQGLAMPVGERGSLLSGGQRQSVAVARALVNDPSILLLDEPSGAMDHTSEESLKKRLAEYSQGRTMLVITHRTSLLTLVDRIIVLDAGKIVADGPKEKVVEALKQGRIGRAS</sequence>
<evidence type="ECO:0000259" key="11">
    <source>
        <dbReference type="PROSITE" id="PS50929"/>
    </source>
</evidence>
<evidence type="ECO:0000259" key="12">
    <source>
        <dbReference type="PROSITE" id="PS50990"/>
    </source>
</evidence>
<dbReference type="PROSITE" id="PS50929">
    <property type="entry name" value="ABC_TM1F"/>
    <property type="match status" value="1"/>
</dbReference>
<feature type="transmembrane region" description="Helical" evidence="9">
    <location>
        <begin position="170"/>
        <end position="192"/>
    </location>
</feature>
<dbReference type="CDD" id="cd18587">
    <property type="entry name" value="ABC_6TM_LapB_like"/>
    <property type="match status" value="1"/>
</dbReference>
<dbReference type="InterPro" id="IPR017750">
    <property type="entry name" value="ATPase_T1SS"/>
</dbReference>
<dbReference type="InterPro" id="IPR027417">
    <property type="entry name" value="P-loop_NTPase"/>
</dbReference>
<dbReference type="Gene3D" id="3.90.70.10">
    <property type="entry name" value="Cysteine proteinases"/>
    <property type="match status" value="1"/>
</dbReference>
<reference evidence="13" key="2">
    <citation type="submission" date="2023-01" db="EMBL/GenBank/DDBJ databases">
        <title>Gilvimarinus xylanilyticus HB14 isolated from Caulerpa lentillifera aquaculture base in Hainan, China.</title>
        <authorList>
            <person name="Zhang Y.-J."/>
        </authorList>
    </citation>
    <scope>NUCLEOTIDE SEQUENCE</scope>
    <source>
        <strain evidence="13">HB14</strain>
    </source>
</reference>
<keyword evidence="14" id="KW-1185">Reference proteome</keyword>
<evidence type="ECO:0000256" key="5">
    <source>
        <dbReference type="ARBA" id="ARBA00022741"/>
    </source>
</evidence>
<name>A0A9X2HY05_9GAMM</name>
<feature type="domain" description="Peptidase C39" evidence="12">
    <location>
        <begin position="10"/>
        <end position="134"/>
    </location>
</feature>
<dbReference type="GO" id="GO:0034040">
    <property type="term" value="F:ATPase-coupled lipid transmembrane transporter activity"/>
    <property type="evidence" value="ECO:0007669"/>
    <property type="project" value="TreeGrafter"/>
</dbReference>
<dbReference type="GO" id="GO:0016887">
    <property type="term" value="F:ATP hydrolysis activity"/>
    <property type="evidence" value="ECO:0007669"/>
    <property type="project" value="InterPro"/>
</dbReference>
<dbReference type="SUPFAM" id="SSF90123">
    <property type="entry name" value="ABC transporter transmembrane region"/>
    <property type="match status" value="1"/>
</dbReference>
<dbReference type="InterPro" id="IPR036640">
    <property type="entry name" value="ABC1_TM_sf"/>
</dbReference>
<dbReference type="SUPFAM" id="SSF52540">
    <property type="entry name" value="P-loop containing nucleoside triphosphate hydrolases"/>
    <property type="match status" value="1"/>
</dbReference>
<protein>
    <submittedName>
        <fullName evidence="13">Type I secretion system permease/ATPase</fullName>
    </submittedName>
</protein>
<dbReference type="SMART" id="SM00382">
    <property type="entry name" value="AAA"/>
    <property type="match status" value="1"/>
</dbReference>
<dbReference type="InterPro" id="IPR003593">
    <property type="entry name" value="AAA+_ATPase"/>
</dbReference>
<evidence type="ECO:0000256" key="3">
    <source>
        <dbReference type="ARBA" id="ARBA00022475"/>
    </source>
</evidence>
<evidence type="ECO:0000313" key="13">
    <source>
        <dbReference type="EMBL" id="MCP8899139.1"/>
    </source>
</evidence>
<dbReference type="Gene3D" id="1.20.1560.10">
    <property type="entry name" value="ABC transporter type 1, transmembrane domain"/>
    <property type="match status" value="1"/>
</dbReference>
<dbReference type="PANTHER" id="PTHR24221">
    <property type="entry name" value="ATP-BINDING CASSETTE SUB-FAMILY B"/>
    <property type="match status" value="1"/>
</dbReference>
<dbReference type="InterPro" id="IPR039421">
    <property type="entry name" value="Type_1_exporter"/>
</dbReference>
<dbReference type="Pfam" id="PF03412">
    <property type="entry name" value="Peptidase_C39"/>
    <property type="match status" value="1"/>
</dbReference>
<feature type="transmembrane region" description="Helical" evidence="9">
    <location>
        <begin position="304"/>
        <end position="322"/>
    </location>
</feature>
<dbReference type="EMBL" id="JAMFTH010000001">
    <property type="protein sequence ID" value="MCP8899139.1"/>
    <property type="molecule type" value="Genomic_DNA"/>
</dbReference>
<dbReference type="AlphaFoldDB" id="A0A9X2HY05"/>
<keyword evidence="7 9" id="KW-1133">Transmembrane helix</keyword>
<accession>A0A9X2HY05</accession>
<evidence type="ECO:0000256" key="9">
    <source>
        <dbReference type="SAM" id="Phobius"/>
    </source>
</evidence>
<organism evidence="13 14">
    <name type="scientific">Gilvimarinus xylanilyticus</name>
    <dbReference type="NCBI Taxonomy" id="2944139"/>
    <lineage>
        <taxon>Bacteria</taxon>
        <taxon>Pseudomonadati</taxon>
        <taxon>Pseudomonadota</taxon>
        <taxon>Gammaproteobacteria</taxon>
        <taxon>Cellvibrionales</taxon>
        <taxon>Cellvibrionaceae</taxon>
        <taxon>Gilvimarinus</taxon>
    </lineage>
</organism>
<dbReference type="Pfam" id="PF00005">
    <property type="entry name" value="ABC_tran"/>
    <property type="match status" value="1"/>
</dbReference>
<dbReference type="PROSITE" id="PS50893">
    <property type="entry name" value="ABC_TRANSPORTER_2"/>
    <property type="match status" value="1"/>
</dbReference>
<dbReference type="FunFam" id="3.40.50.300:FF:000299">
    <property type="entry name" value="ABC transporter ATP-binding protein/permease"/>
    <property type="match status" value="1"/>
</dbReference>
<dbReference type="PANTHER" id="PTHR24221:SF248">
    <property type="entry name" value="ABC TRANSPORTER TRANSMEMBRANE REGION"/>
    <property type="match status" value="1"/>
</dbReference>
<feature type="transmembrane region" description="Helical" evidence="9">
    <location>
        <begin position="275"/>
        <end position="298"/>
    </location>
</feature>
<comment type="caution">
    <text evidence="13">The sequence shown here is derived from an EMBL/GenBank/DDBJ whole genome shotgun (WGS) entry which is preliminary data.</text>
</comment>
<feature type="domain" description="ABC transmembrane type-1" evidence="11">
    <location>
        <begin position="170"/>
        <end position="449"/>
    </location>
</feature>
<dbReference type="GO" id="GO:0008233">
    <property type="term" value="F:peptidase activity"/>
    <property type="evidence" value="ECO:0007669"/>
    <property type="project" value="InterPro"/>
</dbReference>
<dbReference type="CDD" id="cd03245">
    <property type="entry name" value="ABCC_bacteriocin_exporters"/>
    <property type="match status" value="1"/>
</dbReference>
<dbReference type="GO" id="GO:0006508">
    <property type="term" value="P:proteolysis"/>
    <property type="evidence" value="ECO:0007669"/>
    <property type="project" value="InterPro"/>
</dbReference>
<keyword evidence="8 9" id="KW-0472">Membrane</keyword>
<comment type="subcellular location">
    <subcellularLocation>
        <location evidence="1">Cell membrane</location>
        <topology evidence="1">Multi-pass membrane protein</topology>
    </subcellularLocation>
</comment>
<keyword evidence="5" id="KW-0547">Nucleotide-binding</keyword>
<evidence type="ECO:0000256" key="4">
    <source>
        <dbReference type="ARBA" id="ARBA00022692"/>
    </source>
</evidence>
<dbReference type="InterPro" id="IPR003439">
    <property type="entry name" value="ABC_transporter-like_ATP-bd"/>
</dbReference>
<evidence type="ECO:0000256" key="8">
    <source>
        <dbReference type="ARBA" id="ARBA00023136"/>
    </source>
</evidence>
<evidence type="ECO:0000313" key="14">
    <source>
        <dbReference type="Proteomes" id="UP001139319"/>
    </source>
</evidence>
<dbReference type="NCBIfam" id="TIGR03375">
    <property type="entry name" value="type_I_sec_LssB"/>
    <property type="match status" value="1"/>
</dbReference>
<evidence type="ECO:0000256" key="1">
    <source>
        <dbReference type="ARBA" id="ARBA00004651"/>
    </source>
</evidence>
<evidence type="ECO:0000259" key="10">
    <source>
        <dbReference type="PROSITE" id="PS50893"/>
    </source>
</evidence>
<keyword evidence="3" id="KW-1003">Cell membrane</keyword>
<evidence type="ECO:0000256" key="2">
    <source>
        <dbReference type="ARBA" id="ARBA00022448"/>
    </source>
</evidence>
<evidence type="ECO:0000256" key="6">
    <source>
        <dbReference type="ARBA" id="ARBA00022840"/>
    </source>
</evidence>
<dbReference type="PROSITE" id="PS50990">
    <property type="entry name" value="PEPTIDASE_C39"/>
    <property type="match status" value="1"/>
</dbReference>
<dbReference type="GO" id="GO:0005524">
    <property type="term" value="F:ATP binding"/>
    <property type="evidence" value="ECO:0007669"/>
    <property type="project" value="UniProtKB-KW"/>
</dbReference>
<dbReference type="GO" id="GO:0005886">
    <property type="term" value="C:plasma membrane"/>
    <property type="evidence" value="ECO:0007669"/>
    <property type="project" value="UniProtKB-SubCell"/>
</dbReference>
<keyword evidence="4 9" id="KW-0812">Transmembrane</keyword>
<keyword evidence="6" id="KW-0067">ATP-binding</keyword>
<dbReference type="RefSeq" id="WP_253967396.1">
    <property type="nucleotide sequence ID" value="NZ_JAMFTH010000001.1"/>
</dbReference>
<proteinExistence type="predicted"/>
<dbReference type="CDD" id="cd02421">
    <property type="entry name" value="Peptidase_C39_likeD"/>
    <property type="match status" value="1"/>
</dbReference>
<keyword evidence="2" id="KW-0813">Transport</keyword>
<dbReference type="InterPro" id="IPR011527">
    <property type="entry name" value="ABC1_TM_dom"/>
</dbReference>
<evidence type="ECO:0000256" key="7">
    <source>
        <dbReference type="ARBA" id="ARBA00022989"/>
    </source>
</evidence>
<reference evidence="13" key="1">
    <citation type="submission" date="2022-05" db="EMBL/GenBank/DDBJ databases">
        <authorList>
            <person name="Sun H.-N."/>
        </authorList>
    </citation>
    <scope>NUCLEOTIDE SEQUENCE</scope>
    <source>
        <strain evidence="13">HB14</strain>
    </source>
</reference>
<dbReference type="Gene3D" id="3.40.50.300">
    <property type="entry name" value="P-loop containing nucleotide triphosphate hydrolases"/>
    <property type="match status" value="1"/>
</dbReference>
<dbReference type="Proteomes" id="UP001139319">
    <property type="component" value="Unassembled WGS sequence"/>
</dbReference>
<dbReference type="Pfam" id="PF00664">
    <property type="entry name" value="ABC_membrane"/>
    <property type="match status" value="1"/>
</dbReference>
<gene>
    <name evidence="13" type="ORF">M6D89_07490</name>
</gene>
<dbReference type="GO" id="GO:0140359">
    <property type="term" value="F:ABC-type transporter activity"/>
    <property type="evidence" value="ECO:0007669"/>
    <property type="project" value="InterPro"/>
</dbReference>
<dbReference type="InterPro" id="IPR005074">
    <property type="entry name" value="Peptidase_C39"/>
</dbReference>